<dbReference type="SMART" id="SM00327">
    <property type="entry name" value="VWA"/>
    <property type="match status" value="1"/>
</dbReference>
<dbReference type="Pfam" id="PF08487">
    <property type="entry name" value="VIT"/>
    <property type="match status" value="1"/>
</dbReference>
<sequence>MGWSTDSLPLRKTWKDLAGEGRGTSETAVGGKGSEGRGVQQEHVGSVEGNAQQPLSLLPGDYCGPSEILLRLWSDAGQCWWARGAWLEGRAVGGWCLVLAARSAEGQEAELVRVRQLLETLGAPRSARLAESKCLGRRALSPAMLLLLGLCLGLPLCAGAQDRLAPAPQLEEEPRWDGAMEQRTKPLMTEFSVKSTIISRYTFTTVSCRMLNRASEDQEVEFQMQIPTAAFITNFTMLIGDKVYQGEITEKEKKNGDRGKQERNKTTEDNGEDTKTFRASLVIPSKDKAVFLLSYEELLQRRLGKYEHIISVRPQQLVGRLTVEVNILEKSGIASLEVLPLHNSRQKGSGRGEADSGPPPSTVINQNETFAQVIFKPSVVQQAKIAQNGILGDFIIRYDVNREQSIGDIQVLNGYFVHYFAPKDLPPLPKNVVFVLDSSASMVGTKLRQTKDALFTILHDLRRQDHFNIIGFSNRIKVWKDHLVSVTPDNIRDGKVYIHHMSPTGGTDINGALQRAIGLLSDYVAHNDIEDRSVSLIVFLTDGKPTVGETHTLKILNNTKEAARDQICIFTIGIGNDVDFKLLEKLSLENCGLTRRVLEEEDAGSQLIGFYDEIRTPLLSDIRIDYPPNLVEHATKTLFPNYFNGSEIIIAGKLVDRKMDQLHVEVTASNSKKFVILKTDVPVEPQEVGNDVTGSSRPKGDGEEDPNHIERLWSFLTMKELLRSWLQSNSEQERELLRQKAGALAVNYRFLTPFTSMKLKKLATQTERLDDNYGMSAATGPETVMQSLRGANTQPGPALKKPFNPRIKVSKTSADGDPHFVVDFPLSQLTVCFNIDGQPRDILRLVSDHKDSGVTVNGELIGAPAPPNGHKKQRTYFHTITILVNKPTRSYLEITPKRVILDGGDRLVLPCNQSVIVGSRGLEVSISANANVTVTIQGTIAFVILIHLYKKPAPYQRNHLGFYISNSKGLSRSCHGLLGQFLNQDAQLTEEPAGLTKNLTDEKSETILKVKGHQVPVVWKQRKIYNGEEEIDCWFAKNNAAKLIDGEYKDYLASHPFDTETTFGLEMPRGL</sequence>
<comment type="similarity">
    <text evidence="2">Belongs to the ITIH family.</text>
</comment>
<name>A0A9B0TE99_CHRAS</name>
<gene>
    <name evidence="12" type="primary">ITIH5</name>
</gene>
<dbReference type="SMART" id="SM00609">
    <property type="entry name" value="VIT"/>
    <property type="match status" value="1"/>
</dbReference>
<dbReference type="GO" id="GO:0030212">
    <property type="term" value="P:hyaluronan metabolic process"/>
    <property type="evidence" value="ECO:0007669"/>
    <property type="project" value="InterPro"/>
</dbReference>
<protein>
    <submittedName>
        <fullName evidence="12">Inter-alpha-trypsin inhibitor heavy chain H5</fullName>
    </submittedName>
</protein>
<evidence type="ECO:0000256" key="5">
    <source>
        <dbReference type="ARBA" id="ARBA00022729"/>
    </source>
</evidence>
<keyword evidence="5" id="KW-0732">Signal</keyword>
<dbReference type="InterPro" id="IPR010600">
    <property type="entry name" value="ITI_HC_C"/>
</dbReference>
<dbReference type="OrthoDB" id="299997at2759"/>
<evidence type="ECO:0000256" key="6">
    <source>
        <dbReference type="ARBA" id="ARBA00022900"/>
    </source>
</evidence>
<dbReference type="Pfam" id="PF00092">
    <property type="entry name" value="VWA"/>
    <property type="match status" value="1"/>
</dbReference>
<comment type="subcellular location">
    <subcellularLocation>
        <location evidence="1">Secreted</location>
    </subcellularLocation>
</comment>
<keyword evidence="11" id="KW-1185">Reference proteome</keyword>
<dbReference type="CDD" id="cd01461">
    <property type="entry name" value="vWA_interalpha_trypsin_inhibitor"/>
    <property type="match status" value="1"/>
</dbReference>
<accession>A0A9B0TE99</accession>
<keyword evidence="3" id="KW-0964">Secreted</keyword>
<evidence type="ECO:0000259" key="9">
    <source>
        <dbReference type="PROSITE" id="PS50234"/>
    </source>
</evidence>
<evidence type="ECO:0000256" key="4">
    <source>
        <dbReference type="ARBA" id="ARBA00022690"/>
    </source>
</evidence>
<evidence type="ECO:0000256" key="3">
    <source>
        <dbReference type="ARBA" id="ARBA00022525"/>
    </source>
</evidence>
<dbReference type="AlphaFoldDB" id="A0A9B0TE99"/>
<proteinExistence type="inferred from homology"/>
<keyword evidence="7" id="KW-0325">Glycoprotein</keyword>
<dbReference type="PROSITE" id="PS50234">
    <property type="entry name" value="VWFA"/>
    <property type="match status" value="1"/>
</dbReference>
<evidence type="ECO:0000313" key="11">
    <source>
        <dbReference type="Proteomes" id="UP000504623"/>
    </source>
</evidence>
<keyword evidence="6" id="KW-0722">Serine protease inhibitor</keyword>
<feature type="domain" description="VIT" evidence="10">
    <location>
        <begin position="172"/>
        <end position="297"/>
    </location>
</feature>
<dbReference type="InterPro" id="IPR036465">
    <property type="entry name" value="vWFA_dom_sf"/>
</dbReference>
<dbReference type="SUPFAM" id="SSF53300">
    <property type="entry name" value="vWA-like"/>
    <property type="match status" value="1"/>
</dbReference>
<feature type="domain" description="VWFA" evidence="9">
    <location>
        <begin position="431"/>
        <end position="614"/>
    </location>
</feature>
<dbReference type="Gene3D" id="3.40.50.410">
    <property type="entry name" value="von Willebrand factor, type A domain"/>
    <property type="match status" value="1"/>
</dbReference>
<evidence type="ECO:0000256" key="8">
    <source>
        <dbReference type="SAM" id="MobiDB-lite"/>
    </source>
</evidence>
<dbReference type="GeneID" id="102835943"/>
<dbReference type="PROSITE" id="PS51468">
    <property type="entry name" value="VIT"/>
    <property type="match status" value="1"/>
</dbReference>
<dbReference type="FunFam" id="3.40.50.410:FF:000013">
    <property type="entry name" value="inter-alpha-trypsin inhibitor heavy chain H2"/>
    <property type="match status" value="1"/>
</dbReference>
<keyword evidence="4" id="KW-0646">Protease inhibitor</keyword>
<dbReference type="RefSeq" id="XP_006862857.1">
    <property type="nucleotide sequence ID" value="XM_006862795.1"/>
</dbReference>
<reference evidence="12" key="1">
    <citation type="submission" date="2025-08" db="UniProtKB">
        <authorList>
            <consortium name="RefSeq"/>
        </authorList>
    </citation>
    <scope>IDENTIFICATION</scope>
    <source>
        <tissue evidence="12">Spleen</tissue>
    </source>
</reference>
<evidence type="ECO:0000256" key="7">
    <source>
        <dbReference type="ARBA" id="ARBA00023180"/>
    </source>
</evidence>
<dbReference type="Pfam" id="PF06668">
    <property type="entry name" value="ITI_HC_C"/>
    <property type="match status" value="1"/>
</dbReference>
<dbReference type="PANTHER" id="PTHR10338:SF62">
    <property type="entry name" value="INTER-ALPHA-TRYPSIN INHIBITOR HEAVY CHAIN H5"/>
    <property type="match status" value="1"/>
</dbReference>
<dbReference type="InterPro" id="IPR002035">
    <property type="entry name" value="VWF_A"/>
</dbReference>
<feature type="region of interest" description="Disordered" evidence="8">
    <location>
        <begin position="15"/>
        <end position="52"/>
    </location>
</feature>
<evidence type="ECO:0000256" key="1">
    <source>
        <dbReference type="ARBA" id="ARBA00004613"/>
    </source>
</evidence>
<dbReference type="InterPro" id="IPR050934">
    <property type="entry name" value="ITIH"/>
</dbReference>
<dbReference type="CTD" id="80760"/>
<evidence type="ECO:0000313" key="12">
    <source>
        <dbReference type="RefSeq" id="XP_006862857.1"/>
    </source>
</evidence>
<dbReference type="InterPro" id="IPR013694">
    <property type="entry name" value="VIT"/>
</dbReference>
<evidence type="ECO:0000259" key="10">
    <source>
        <dbReference type="PROSITE" id="PS51468"/>
    </source>
</evidence>
<feature type="region of interest" description="Disordered" evidence="8">
    <location>
        <begin position="685"/>
        <end position="706"/>
    </location>
</feature>
<dbReference type="Proteomes" id="UP000504623">
    <property type="component" value="Unplaced"/>
</dbReference>
<dbReference type="PANTHER" id="PTHR10338">
    <property type="entry name" value="INTER-ALPHA-TRYPSIN INHIBITOR HEAVY CHAIN FAMILY MEMBER"/>
    <property type="match status" value="1"/>
</dbReference>
<feature type="region of interest" description="Disordered" evidence="8">
    <location>
        <begin position="250"/>
        <end position="273"/>
    </location>
</feature>
<dbReference type="GO" id="GO:0004867">
    <property type="term" value="F:serine-type endopeptidase inhibitor activity"/>
    <property type="evidence" value="ECO:0007669"/>
    <property type="project" value="UniProtKB-KW"/>
</dbReference>
<dbReference type="GO" id="GO:0005576">
    <property type="term" value="C:extracellular region"/>
    <property type="evidence" value="ECO:0007669"/>
    <property type="project" value="UniProtKB-SubCell"/>
</dbReference>
<evidence type="ECO:0000256" key="2">
    <source>
        <dbReference type="ARBA" id="ARBA00010158"/>
    </source>
</evidence>
<organism evidence="11 12">
    <name type="scientific">Chrysochloris asiatica</name>
    <name type="common">Cape golden mole</name>
    <dbReference type="NCBI Taxonomy" id="185453"/>
    <lineage>
        <taxon>Eukaryota</taxon>
        <taxon>Metazoa</taxon>
        <taxon>Chordata</taxon>
        <taxon>Craniata</taxon>
        <taxon>Vertebrata</taxon>
        <taxon>Euteleostomi</taxon>
        <taxon>Mammalia</taxon>
        <taxon>Eutheria</taxon>
        <taxon>Afrotheria</taxon>
        <taxon>Chrysochloridae</taxon>
        <taxon>Chrysochlorinae</taxon>
        <taxon>Chrysochloris</taxon>
    </lineage>
</organism>